<protein>
    <submittedName>
        <fullName evidence="2">Uncharacterized protein</fullName>
    </submittedName>
</protein>
<feature type="transmembrane region" description="Helical" evidence="1">
    <location>
        <begin position="75"/>
        <end position="96"/>
    </location>
</feature>
<name>A0AAW0CKA6_9AGAR</name>
<evidence type="ECO:0000313" key="2">
    <source>
        <dbReference type="EMBL" id="KAK7038819.1"/>
    </source>
</evidence>
<evidence type="ECO:0000256" key="1">
    <source>
        <dbReference type="SAM" id="Phobius"/>
    </source>
</evidence>
<dbReference type="Proteomes" id="UP001383192">
    <property type="component" value="Unassembled WGS sequence"/>
</dbReference>
<evidence type="ECO:0000313" key="3">
    <source>
        <dbReference type="Proteomes" id="UP001383192"/>
    </source>
</evidence>
<dbReference type="EMBL" id="JAYKXP010000042">
    <property type="protein sequence ID" value="KAK7038819.1"/>
    <property type="molecule type" value="Genomic_DNA"/>
</dbReference>
<comment type="caution">
    <text evidence="2">The sequence shown here is derived from an EMBL/GenBank/DDBJ whole genome shotgun (WGS) entry which is preliminary data.</text>
</comment>
<gene>
    <name evidence="2" type="ORF">VNI00_010449</name>
</gene>
<keyword evidence="1" id="KW-0812">Transmembrane</keyword>
<accession>A0AAW0CKA6</accession>
<feature type="transmembrane region" description="Helical" evidence="1">
    <location>
        <begin position="33"/>
        <end position="54"/>
    </location>
</feature>
<keyword evidence="1" id="KW-1133">Transmembrane helix</keyword>
<sequence>MFISTTGIALSNVADPPVPNLRGCFVVQSRNAYVVYIFLAWFLYDLGAAILFLIPAIAAFRQGFSKLVTVFYRDGAIYVVVMLCLSVVNIVVVMTFPRELSLLLAPFERVMHLILTSRMIIHIREIAASRNVIPRITEPGIGEVCHTSM</sequence>
<proteinExistence type="predicted"/>
<reference evidence="2 3" key="1">
    <citation type="submission" date="2024-01" db="EMBL/GenBank/DDBJ databases">
        <title>A draft genome for a cacao thread blight-causing isolate of Paramarasmius palmivorus.</title>
        <authorList>
            <person name="Baruah I.K."/>
            <person name="Bukari Y."/>
            <person name="Amoako-Attah I."/>
            <person name="Meinhardt L.W."/>
            <person name="Bailey B.A."/>
            <person name="Cohen S.P."/>
        </authorList>
    </citation>
    <scope>NUCLEOTIDE SEQUENCE [LARGE SCALE GENOMIC DNA]</scope>
    <source>
        <strain evidence="2 3">GH-12</strain>
    </source>
</reference>
<dbReference type="AlphaFoldDB" id="A0AAW0CKA6"/>
<keyword evidence="3" id="KW-1185">Reference proteome</keyword>
<keyword evidence="1" id="KW-0472">Membrane</keyword>
<organism evidence="2 3">
    <name type="scientific">Paramarasmius palmivorus</name>
    <dbReference type="NCBI Taxonomy" id="297713"/>
    <lineage>
        <taxon>Eukaryota</taxon>
        <taxon>Fungi</taxon>
        <taxon>Dikarya</taxon>
        <taxon>Basidiomycota</taxon>
        <taxon>Agaricomycotina</taxon>
        <taxon>Agaricomycetes</taxon>
        <taxon>Agaricomycetidae</taxon>
        <taxon>Agaricales</taxon>
        <taxon>Marasmiineae</taxon>
        <taxon>Marasmiaceae</taxon>
        <taxon>Paramarasmius</taxon>
    </lineage>
</organism>